<proteinExistence type="predicted"/>
<dbReference type="EMBL" id="JAIWYP010000002">
    <property type="protein sequence ID" value="KAH3871927.1"/>
    <property type="molecule type" value="Genomic_DNA"/>
</dbReference>
<organism evidence="2 3">
    <name type="scientific">Dreissena polymorpha</name>
    <name type="common">Zebra mussel</name>
    <name type="synonym">Mytilus polymorpha</name>
    <dbReference type="NCBI Taxonomy" id="45954"/>
    <lineage>
        <taxon>Eukaryota</taxon>
        <taxon>Metazoa</taxon>
        <taxon>Spiralia</taxon>
        <taxon>Lophotrochozoa</taxon>
        <taxon>Mollusca</taxon>
        <taxon>Bivalvia</taxon>
        <taxon>Autobranchia</taxon>
        <taxon>Heteroconchia</taxon>
        <taxon>Euheterodonta</taxon>
        <taxon>Imparidentia</taxon>
        <taxon>Neoheterodontei</taxon>
        <taxon>Myida</taxon>
        <taxon>Dreissenoidea</taxon>
        <taxon>Dreissenidae</taxon>
        <taxon>Dreissena</taxon>
    </lineage>
</organism>
<keyword evidence="3" id="KW-1185">Reference proteome</keyword>
<sequence length="116" mass="13203">MLGPRVFKLDMKISVQNKRNIKWVDLEAKYVPKLVSENQDLSVKSQGILFHQYLADKEPTILSGDPSHLLEDNRHLPSLLHFWSSIVEPATKAPYSSTDPRSRVIQGRTGRPPIQT</sequence>
<accession>A0A9D4M6R4</accession>
<protein>
    <submittedName>
        <fullName evidence="2">Uncharacterized protein</fullName>
    </submittedName>
</protein>
<reference evidence="2" key="1">
    <citation type="journal article" date="2019" name="bioRxiv">
        <title>The Genome of the Zebra Mussel, Dreissena polymorpha: A Resource for Invasive Species Research.</title>
        <authorList>
            <person name="McCartney M.A."/>
            <person name="Auch B."/>
            <person name="Kono T."/>
            <person name="Mallez S."/>
            <person name="Zhang Y."/>
            <person name="Obille A."/>
            <person name="Becker A."/>
            <person name="Abrahante J.E."/>
            <person name="Garbe J."/>
            <person name="Badalamenti J.P."/>
            <person name="Herman A."/>
            <person name="Mangelson H."/>
            <person name="Liachko I."/>
            <person name="Sullivan S."/>
            <person name="Sone E.D."/>
            <person name="Koren S."/>
            <person name="Silverstein K.A.T."/>
            <person name="Beckman K.B."/>
            <person name="Gohl D.M."/>
        </authorList>
    </citation>
    <scope>NUCLEOTIDE SEQUENCE</scope>
    <source>
        <strain evidence="2">Duluth1</strain>
        <tissue evidence="2">Whole animal</tissue>
    </source>
</reference>
<name>A0A9D4M6R4_DREPO</name>
<evidence type="ECO:0000313" key="2">
    <source>
        <dbReference type="EMBL" id="KAH3871927.1"/>
    </source>
</evidence>
<feature type="region of interest" description="Disordered" evidence="1">
    <location>
        <begin position="92"/>
        <end position="116"/>
    </location>
</feature>
<evidence type="ECO:0000256" key="1">
    <source>
        <dbReference type="SAM" id="MobiDB-lite"/>
    </source>
</evidence>
<reference evidence="2" key="2">
    <citation type="submission" date="2020-11" db="EMBL/GenBank/DDBJ databases">
        <authorList>
            <person name="McCartney M.A."/>
            <person name="Auch B."/>
            <person name="Kono T."/>
            <person name="Mallez S."/>
            <person name="Becker A."/>
            <person name="Gohl D.M."/>
            <person name="Silverstein K.A.T."/>
            <person name="Koren S."/>
            <person name="Bechman K.B."/>
            <person name="Herman A."/>
            <person name="Abrahante J.E."/>
            <person name="Garbe J."/>
        </authorList>
    </citation>
    <scope>NUCLEOTIDE SEQUENCE</scope>
    <source>
        <strain evidence="2">Duluth1</strain>
        <tissue evidence="2">Whole animal</tissue>
    </source>
</reference>
<gene>
    <name evidence="2" type="ORF">DPMN_035142</name>
</gene>
<comment type="caution">
    <text evidence="2">The sequence shown here is derived from an EMBL/GenBank/DDBJ whole genome shotgun (WGS) entry which is preliminary data.</text>
</comment>
<dbReference type="Proteomes" id="UP000828390">
    <property type="component" value="Unassembled WGS sequence"/>
</dbReference>
<evidence type="ECO:0000313" key="3">
    <source>
        <dbReference type="Proteomes" id="UP000828390"/>
    </source>
</evidence>
<dbReference type="AlphaFoldDB" id="A0A9D4M6R4"/>